<evidence type="ECO:0000313" key="5">
    <source>
        <dbReference type="EMBL" id="TCM77335.1"/>
    </source>
</evidence>
<evidence type="ECO:0000313" key="6">
    <source>
        <dbReference type="Proteomes" id="UP000295277"/>
    </source>
</evidence>
<evidence type="ECO:0000256" key="2">
    <source>
        <dbReference type="ARBA" id="ARBA00023125"/>
    </source>
</evidence>
<feature type="domain" description="HTH crp-type" evidence="4">
    <location>
        <begin position="154"/>
        <end position="230"/>
    </location>
</feature>
<organism evidence="5 6">
    <name type="scientific">Rhodovulum steppense</name>
    <dbReference type="NCBI Taxonomy" id="540251"/>
    <lineage>
        <taxon>Bacteria</taxon>
        <taxon>Pseudomonadati</taxon>
        <taxon>Pseudomonadota</taxon>
        <taxon>Alphaproteobacteria</taxon>
        <taxon>Rhodobacterales</taxon>
        <taxon>Paracoccaceae</taxon>
        <taxon>Rhodovulum</taxon>
    </lineage>
</organism>
<evidence type="ECO:0000256" key="3">
    <source>
        <dbReference type="ARBA" id="ARBA00023163"/>
    </source>
</evidence>
<dbReference type="AlphaFoldDB" id="A0A4R1YK29"/>
<dbReference type="PRINTS" id="PR00034">
    <property type="entry name" value="HTHCRP"/>
</dbReference>
<dbReference type="InterPro" id="IPR036388">
    <property type="entry name" value="WH-like_DNA-bd_sf"/>
</dbReference>
<name>A0A4R1YK29_9RHOB</name>
<gene>
    <name evidence="5" type="ORF">EV216_13016</name>
</gene>
<dbReference type="SMART" id="SM00419">
    <property type="entry name" value="HTH_CRP"/>
    <property type="match status" value="1"/>
</dbReference>
<keyword evidence="1" id="KW-0805">Transcription regulation</keyword>
<dbReference type="InterPro" id="IPR014710">
    <property type="entry name" value="RmlC-like_jellyroll"/>
</dbReference>
<evidence type="ECO:0000256" key="1">
    <source>
        <dbReference type="ARBA" id="ARBA00023015"/>
    </source>
</evidence>
<dbReference type="Pfam" id="PF00027">
    <property type="entry name" value="cNMP_binding"/>
    <property type="match status" value="1"/>
</dbReference>
<keyword evidence="6" id="KW-1185">Reference proteome</keyword>
<accession>A0A4R1YK29</accession>
<keyword evidence="3" id="KW-0804">Transcription</keyword>
<dbReference type="GO" id="GO:0003700">
    <property type="term" value="F:DNA-binding transcription factor activity"/>
    <property type="evidence" value="ECO:0007669"/>
    <property type="project" value="TreeGrafter"/>
</dbReference>
<dbReference type="InterPro" id="IPR012318">
    <property type="entry name" value="HTH_CRP"/>
</dbReference>
<keyword evidence="2" id="KW-0238">DNA-binding</keyword>
<dbReference type="InterPro" id="IPR000595">
    <property type="entry name" value="cNMP-bd_dom"/>
</dbReference>
<dbReference type="Gene3D" id="1.10.10.10">
    <property type="entry name" value="Winged helix-like DNA-binding domain superfamily/Winged helix DNA-binding domain"/>
    <property type="match status" value="1"/>
</dbReference>
<dbReference type="SUPFAM" id="SSF51206">
    <property type="entry name" value="cAMP-binding domain-like"/>
    <property type="match status" value="1"/>
</dbReference>
<dbReference type="InterPro" id="IPR018490">
    <property type="entry name" value="cNMP-bd_dom_sf"/>
</dbReference>
<dbReference type="GO" id="GO:0003677">
    <property type="term" value="F:DNA binding"/>
    <property type="evidence" value="ECO:0007669"/>
    <property type="project" value="UniProtKB-KW"/>
</dbReference>
<dbReference type="PANTHER" id="PTHR24567:SF26">
    <property type="entry name" value="REGULATORY PROTEIN YEIL"/>
    <property type="match status" value="1"/>
</dbReference>
<proteinExistence type="predicted"/>
<dbReference type="GO" id="GO:0005829">
    <property type="term" value="C:cytosol"/>
    <property type="evidence" value="ECO:0007669"/>
    <property type="project" value="TreeGrafter"/>
</dbReference>
<reference evidence="5 6" key="1">
    <citation type="submission" date="2019-03" db="EMBL/GenBank/DDBJ databases">
        <title>Genomic Encyclopedia of Type Strains, Phase IV (KMG-IV): sequencing the most valuable type-strain genomes for metagenomic binning, comparative biology and taxonomic classification.</title>
        <authorList>
            <person name="Goeker M."/>
        </authorList>
    </citation>
    <scope>NUCLEOTIDE SEQUENCE [LARGE SCALE GENOMIC DNA]</scope>
    <source>
        <strain evidence="5 6">DSM 21153</strain>
    </source>
</reference>
<dbReference type="Proteomes" id="UP000295277">
    <property type="component" value="Unassembled WGS sequence"/>
</dbReference>
<sequence>MRSFGQTTRGAPAGAAYLAESVFCTEIGEPACRRLAGAAHVETVPADKVLWHDDAPPSAVGIVVSGYLRFQRHSREGRRQILNLTVPGDLFGQESEGRNGYTLESATEATLCRFDRRVFDRLVTEDGMLRRALYRFNAGRLERLRWLTWTIGAMRPDERIAAFLLSARSYMPYRALPDGTGLISLAVARRDIADLLATSVETICRVFKALERDGLIRLLDPAHILFLDIDALAERAGLTDGEDPCAPGPVGPKPGLAHGPMTLINASCAGEPLVSVLPAWRGGRPD</sequence>
<dbReference type="PROSITE" id="PS51063">
    <property type="entry name" value="HTH_CRP_2"/>
    <property type="match status" value="1"/>
</dbReference>
<dbReference type="InterPro" id="IPR036390">
    <property type="entry name" value="WH_DNA-bd_sf"/>
</dbReference>
<dbReference type="SMART" id="SM00100">
    <property type="entry name" value="cNMP"/>
    <property type="match status" value="1"/>
</dbReference>
<dbReference type="SUPFAM" id="SSF46785">
    <property type="entry name" value="Winged helix' DNA-binding domain"/>
    <property type="match status" value="1"/>
</dbReference>
<protein>
    <submittedName>
        <fullName evidence="5">CRP-like cAMP-binding protein</fullName>
    </submittedName>
</protein>
<evidence type="ECO:0000259" key="4">
    <source>
        <dbReference type="PROSITE" id="PS51063"/>
    </source>
</evidence>
<dbReference type="InterPro" id="IPR050397">
    <property type="entry name" value="Env_Response_Regulators"/>
</dbReference>
<dbReference type="CDD" id="cd00038">
    <property type="entry name" value="CAP_ED"/>
    <property type="match status" value="1"/>
</dbReference>
<dbReference type="Pfam" id="PF13545">
    <property type="entry name" value="HTH_Crp_2"/>
    <property type="match status" value="1"/>
</dbReference>
<dbReference type="PANTHER" id="PTHR24567">
    <property type="entry name" value="CRP FAMILY TRANSCRIPTIONAL REGULATORY PROTEIN"/>
    <property type="match status" value="1"/>
</dbReference>
<dbReference type="Gene3D" id="2.60.120.10">
    <property type="entry name" value="Jelly Rolls"/>
    <property type="match status" value="1"/>
</dbReference>
<dbReference type="CDD" id="cd00092">
    <property type="entry name" value="HTH_CRP"/>
    <property type="match status" value="1"/>
</dbReference>
<comment type="caution">
    <text evidence="5">The sequence shown here is derived from an EMBL/GenBank/DDBJ whole genome shotgun (WGS) entry which is preliminary data.</text>
</comment>
<dbReference type="EMBL" id="SLVM01000030">
    <property type="protein sequence ID" value="TCM77335.1"/>
    <property type="molecule type" value="Genomic_DNA"/>
</dbReference>
<dbReference type="RefSeq" id="WP_165899292.1">
    <property type="nucleotide sequence ID" value="NZ_SLVM01000030.1"/>
</dbReference>